<proteinExistence type="predicted"/>
<keyword evidence="1" id="KW-0808">Transferase</keyword>
<accession>A0A388T857</accession>
<protein>
    <submittedName>
        <fullName evidence="1">Glycosyl transferase</fullName>
    </submittedName>
</protein>
<organism evidence="1 2">
    <name type="scientific">Candidatus Termititenax spirochaetophilus</name>
    <dbReference type="NCBI Taxonomy" id="2218522"/>
    <lineage>
        <taxon>Bacteria</taxon>
        <taxon>Bacillati</taxon>
        <taxon>Candidatus Margulisiibacteriota</taxon>
        <taxon>Candidatus Termititenacia</taxon>
        <taxon>Candidatus Termititenacales</taxon>
        <taxon>Candidatus Termititenacaceae</taxon>
        <taxon>Candidatus Termititenax</taxon>
    </lineage>
</organism>
<name>A0A388T857_9BACT</name>
<gene>
    <name evidence="1" type="ORF">HP1_039</name>
</gene>
<reference evidence="1 2" key="1">
    <citation type="journal article" date="2019" name="ISME J.">
        <title>Genome analyses of uncultured TG2/ZB3 bacteria in 'Margulisbacteria' specifically attached to ectosymbiotic spirochetes of protists in the termite gut.</title>
        <authorList>
            <person name="Utami Y.D."/>
            <person name="Kuwahara H."/>
            <person name="Igai K."/>
            <person name="Murakami T."/>
            <person name="Sugaya K."/>
            <person name="Morikawa T."/>
            <person name="Nagura Y."/>
            <person name="Yuki M."/>
            <person name="Deevong P."/>
            <person name="Inoue T."/>
            <person name="Kihara K."/>
            <person name="Lo N."/>
            <person name="Yamada A."/>
            <person name="Ohkuma M."/>
            <person name="Hongoh Y."/>
        </authorList>
    </citation>
    <scope>NUCLEOTIDE SEQUENCE [LARGE SCALE GENOMIC DNA]</scope>
    <source>
        <strain evidence="1">HsPyr-01</strain>
    </source>
</reference>
<dbReference type="GO" id="GO:0016740">
    <property type="term" value="F:transferase activity"/>
    <property type="evidence" value="ECO:0007669"/>
    <property type="project" value="UniProtKB-KW"/>
</dbReference>
<evidence type="ECO:0000313" key="2">
    <source>
        <dbReference type="Proteomes" id="UP000276170"/>
    </source>
</evidence>
<dbReference type="Gene3D" id="3.90.550.10">
    <property type="entry name" value="Spore Coat Polysaccharide Biosynthesis Protein SpsA, Chain A"/>
    <property type="match status" value="1"/>
</dbReference>
<keyword evidence="2" id="KW-1185">Reference proteome</keyword>
<sequence>MRRSFTFSVAKIFSTLRVKAVNSGSSASLWSAAYSGSRLMFFSRDSTVEFFTAEGYSLFCTRSNPINISPEEEGKYLKNLETEQIRVTYLPVSDDFAKGTFIKSAFSNLAVQKDAPELLGFMDYSYKISILEIIPMLDEILDQPEKITRAVEIGSRQHDLSEVINKSEALQLRSMMLNMLVKSLFPLLYKVQDTQTGLKIIGRDMWQDIDKFPWVTTGYGFDIELLQKIVRYGAKGVPIKEKPVSFFDNTETLGINSGEKIIWNVFSELLKVRGAITDGRNGNRGNHDLHFFSGGADRMIFEFTDVKGSERIMKIPNDNFDLDYYMHMKYLLMPDRKIMRQNEHGNRLAERNVLNALSSNSLITRTIPLLRTWPEFNSFMLRTIALIENKDYKSIGYPLAFDRGAGLVIPMARQTAAFSIKYNAKKYHFLPEDNVLLAEKADVVRNRLNKLIVNDDFDGYQELLEQMVDLMKALWRRGLFDMDTNIIADLGFYRDKLYLLDPGELINNPDSEMLRYIGRRLNYRTDYIELKGMLMNTDADQAKYRRAYLSKMTELLKYMRADLQKAETDREFASDLGKPGQYALSGSQTLPRKKDTLNYKNSVQHALFLAGAGVQKKYPINYMMPKLTYLRENNVEYFVNKNRNLNDSQVQQVLQSEELQKPLAQNTFFAMQGGRGYRTKLLGLAAGGKENIFFDGETLMQHVFAGLAPLRDLQSASDDRLVIISADDNLMYMQPHNVEQIDKYFARPESPGFFFYDLPEEDNIMPNTLEDMVEYFQHSKIFWDDFRAFCRSIPPIAGYMQQKKNLPEVIVRSVLNNYETLLNSKKDASIEGIRKLPFMNEAYNIIKRFIIYSANRKTGLKTPYLFIAKQSFLNDLRQRVDIPNYAGAEINWFTLRNALKYDNYFWQMIKPKLMSSADWQAMRTKLQDLAKDHNVDVHDAEQNDSRVFRGQWAPLDGPWYNIVKLIKRNGVTYDEHGKNENGSIFIENMYSDVNIPPKIDNCENNDAIVIGDPAQIKGSIIIEGDFRSKQSKRKNVFYQIYLPADKTLVVPKNHLLVRMPDKEYYSMTMQPLSKYNLGQAMVFKYEPSPEDPDKYIAKPYKLYDEFFKIWHPLRDKTRDFGLGI</sequence>
<comment type="caution">
    <text evidence="1">The sequence shown here is derived from an EMBL/GenBank/DDBJ whole genome shotgun (WGS) entry which is preliminary data.</text>
</comment>
<dbReference type="Proteomes" id="UP000276170">
    <property type="component" value="Unassembled WGS sequence"/>
</dbReference>
<dbReference type="InterPro" id="IPR029044">
    <property type="entry name" value="Nucleotide-diphossugar_trans"/>
</dbReference>
<evidence type="ECO:0000313" key="1">
    <source>
        <dbReference type="EMBL" id="GBR72299.1"/>
    </source>
</evidence>
<dbReference type="AlphaFoldDB" id="A0A388T857"/>
<dbReference type="EMBL" id="BGZM01000003">
    <property type="protein sequence ID" value="GBR72299.1"/>
    <property type="molecule type" value="Genomic_DNA"/>
</dbReference>